<dbReference type="GO" id="GO:0051539">
    <property type="term" value="F:4 iron, 4 sulfur cluster binding"/>
    <property type="evidence" value="ECO:0007669"/>
    <property type="project" value="TreeGrafter"/>
</dbReference>
<dbReference type="GO" id="GO:0016226">
    <property type="term" value="P:iron-sulfur cluster assembly"/>
    <property type="evidence" value="ECO:0007669"/>
    <property type="project" value="InterPro"/>
</dbReference>
<evidence type="ECO:0000256" key="6">
    <source>
        <dbReference type="ARBA" id="ARBA00024036"/>
    </source>
</evidence>
<dbReference type="EMBL" id="HBIJ01009955">
    <property type="protein sequence ID" value="CAE0366194.1"/>
    <property type="molecule type" value="Transcribed_RNA"/>
</dbReference>
<gene>
    <name evidence="8" type="ORF">ALAG00032_LOCUS6938</name>
</gene>
<evidence type="ECO:0000313" key="8">
    <source>
        <dbReference type="EMBL" id="CAE0366194.1"/>
    </source>
</evidence>
<dbReference type="PANTHER" id="PTHR42961">
    <property type="entry name" value="IRON-SULFUR PROTEIN NUBPL"/>
    <property type="match status" value="1"/>
</dbReference>
<dbReference type="PANTHER" id="PTHR42961:SF2">
    <property type="entry name" value="IRON-SULFUR PROTEIN NUBPL"/>
    <property type="match status" value="1"/>
</dbReference>
<dbReference type="InterPro" id="IPR033756">
    <property type="entry name" value="YlxH/NBP35"/>
</dbReference>
<evidence type="ECO:0000256" key="5">
    <source>
        <dbReference type="ARBA" id="ARBA00023014"/>
    </source>
</evidence>
<keyword evidence="2" id="KW-0547">Nucleotide-binding</keyword>
<keyword evidence="5" id="KW-0411">Iron-sulfur</keyword>
<dbReference type="SUPFAM" id="SSF117916">
    <property type="entry name" value="Fe-S cluster assembly (FSCA) domain-like"/>
    <property type="match status" value="1"/>
</dbReference>
<dbReference type="InterPro" id="IPR034904">
    <property type="entry name" value="FSCA_dom_sf"/>
</dbReference>
<dbReference type="GO" id="GO:0046872">
    <property type="term" value="F:metal ion binding"/>
    <property type="evidence" value="ECO:0007669"/>
    <property type="project" value="UniProtKB-KW"/>
</dbReference>
<evidence type="ECO:0000256" key="2">
    <source>
        <dbReference type="ARBA" id="ARBA00022741"/>
    </source>
</evidence>
<name>A0A7S3NKJ8_9STRA</name>
<evidence type="ECO:0000256" key="3">
    <source>
        <dbReference type="ARBA" id="ARBA00022840"/>
    </source>
</evidence>
<feature type="domain" description="MIP18 family-like" evidence="7">
    <location>
        <begin position="18"/>
        <end position="89"/>
    </location>
</feature>
<dbReference type="Pfam" id="PF01883">
    <property type="entry name" value="FeS_assembly_P"/>
    <property type="match status" value="1"/>
</dbReference>
<dbReference type="GO" id="GO:0005524">
    <property type="term" value="F:ATP binding"/>
    <property type="evidence" value="ECO:0007669"/>
    <property type="project" value="UniProtKB-KW"/>
</dbReference>
<comment type="similarity">
    <text evidence="6">Belongs to the Mrp/NBP35 ATP-binding proteins family.</text>
</comment>
<evidence type="ECO:0000256" key="1">
    <source>
        <dbReference type="ARBA" id="ARBA00022723"/>
    </source>
</evidence>
<evidence type="ECO:0000259" key="7">
    <source>
        <dbReference type="Pfam" id="PF01883"/>
    </source>
</evidence>
<keyword evidence="3" id="KW-0067">ATP-binding</keyword>
<dbReference type="SUPFAM" id="SSF52540">
    <property type="entry name" value="P-loop containing nucleoside triphosphate hydrolases"/>
    <property type="match status" value="1"/>
</dbReference>
<protein>
    <recommendedName>
        <fullName evidence="7">MIP18 family-like domain-containing protein</fullName>
    </recommendedName>
</protein>
<evidence type="ECO:0000256" key="4">
    <source>
        <dbReference type="ARBA" id="ARBA00023004"/>
    </source>
</evidence>
<organism evidence="8">
    <name type="scientific">Aureoumbra lagunensis</name>
    <dbReference type="NCBI Taxonomy" id="44058"/>
    <lineage>
        <taxon>Eukaryota</taxon>
        <taxon>Sar</taxon>
        <taxon>Stramenopiles</taxon>
        <taxon>Ochrophyta</taxon>
        <taxon>Pelagophyceae</taxon>
        <taxon>Pelagomonadales</taxon>
        <taxon>Aureoumbra</taxon>
    </lineage>
</organism>
<dbReference type="CDD" id="cd02037">
    <property type="entry name" value="Mrp_NBP35"/>
    <property type="match status" value="1"/>
</dbReference>
<dbReference type="InterPro" id="IPR027417">
    <property type="entry name" value="P-loop_NTPase"/>
</dbReference>
<accession>A0A7S3NKJ8</accession>
<dbReference type="Gene3D" id="3.40.50.300">
    <property type="entry name" value="P-loop containing nucleotide triphosphate hydrolases"/>
    <property type="match status" value="1"/>
</dbReference>
<dbReference type="Pfam" id="PF10609">
    <property type="entry name" value="ParA"/>
    <property type="match status" value="1"/>
</dbReference>
<dbReference type="AlphaFoldDB" id="A0A7S3NKJ8"/>
<proteinExistence type="inferred from homology"/>
<reference evidence="8" key="1">
    <citation type="submission" date="2021-01" db="EMBL/GenBank/DDBJ databases">
        <authorList>
            <person name="Corre E."/>
            <person name="Pelletier E."/>
            <person name="Niang G."/>
            <person name="Scheremetjew M."/>
            <person name="Finn R."/>
            <person name="Kale V."/>
            <person name="Holt S."/>
            <person name="Cochrane G."/>
            <person name="Meng A."/>
            <person name="Brown T."/>
            <person name="Cohen L."/>
        </authorList>
    </citation>
    <scope>NUCLEOTIDE SEQUENCE</scope>
    <source>
        <strain evidence="8">CCMP1510</strain>
    </source>
</reference>
<dbReference type="HAMAP" id="MF_02040">
    <property type="entry name" value="Mrp_NBP35"/>
    <property type="match status" value="1"/>
</dbReference>
<dbReference type="GO" id="GO:0140663">
    <property type="term" value="F:ATP-dependent FeS chaperone activity"/>
    <property type="evidence" value="ECO:0007669"/>
    <property type="project" value="InterPro"/>
</dbReference>
<keyword evidence="1" id="KW-0479">Metal-binding</keyword>
<dbReference type="Gene3D" id="3.30.300.130">
    <property type="entry name" value="Fe-S cluster assembly (FSCA)"/>
    <property type="match status" value="1"/>
</dbReference>
<keyword evidence="4" id="KW-0408">Iron</keyword>
<dbReference type="InterPro" id="IPR002744">
    <property type="entry name" value="MIP18-like"/>
</dbReference>
<dbReference type="InterPro" id="IPR019591">
    <property type="entry name" value="Mrp/NBP35_ATP-bd"/>
</dbReference>
<sequence length="458" mass="49178">MQRIIFRRLSSVSNSSDQCMNALRTIWDPVLGNDVVSLGMIEIENKSERDVMIKVDVGSAAHPAREEIANACALALEKVSGLDTVEVNVTASGFGSSVMYSGKEQAAQGGVGLHNVSWAIAVSSAKGGVGKSTVAMQLARALIKQGARVGLADVDVEGPSLPTLIGIDESTDLKHLLKPAPAGGNLIAPLERDGLRLASSGFVQAPDGLAAALRGPLAARVATQVLAATDWGRLDYLLLDFPPGIGDVPISLARDFSIHANVLVTTPSKLAVADVKRGAPLLETFKVPTIATVTNMAYFKCSNCDQKHRLFGPDSLETTLPFGDDQLTLELPFSLAVRDTNEMLRSQDEKNDPESEAAYNSLAKHLVSRLLLNAVKTKNIHLDAYLNSTSDAIILRSIDSDGAHQFQIPLSDLRTSSQKQSATPTRVGVIAKRALSLDWSDGRRNDLHDLNDLFRRFR</sequence>
<dbReference type="InterPro" id="IPR044304">
    <property type="entry name" value="NUBPL-like"/>
</dbReference>